<feature type="transmembrane region" description="Helical" evidence="2">
    <location>
        <begin position="75"/>
        <end position="96"/>
    </location>
</feature>
<evidence type="ECO:0000259" key="3">
    <source>
        <dbReference type="Pfam" id="PF09992"/>
    </source>
</evidence>
<keyword evidence="2" id="KW-0472">Membrane</keyword>
<organism evidence="4 5">
    <name type="scientific">Blastopirellula marina</name>
    <dbReference type="NCBI Taxonomy" id="124"/>
    <lineage>
        <taxon>Bacteria</taxon>
        <taxon>Pseudomonadati</taxon>
        <taxon>Planctomycetota</taxon>
        <taxon>Planctomycetia</taxon>
        <taxon>Pirellulales</taxon>
        <taxon>Pirellulaceae</taxon>
        <taxon>Blastopirellula</taxon>
    </lineage>
</organism>
<evidence type="ECO:0000256" key="2">
    <source>
        <dbReference type="SAM" id="Phobius"/>
    </source>
</evidence>
<accession>A0A2S8FCB3</accession>
<name>A0A2S8FCB3_9BACT</name>
<dbReference type="Pfam" id="PF09992">
    <property type="entry name" value="NAGPA"/>
    <property type="match status" value="1"/>
</dbReference>
<dbReference type="EMBL" id="PUHY01000015">
    <property type="protein sequence ID" value="PQO29803.1"/>
    <property type="molecule type" value="Genomic_DNA"/>
</dbReference>
<dbReference type="Proteomes" id="UP000238322">
    <property type="component" value="Unassembled WGS sequence"/>
</dbReference>
<protein>
    <recommendedName>
        <fullName evidence="3">Phosphodiester glycosidase domain-containing protein</fullName>
    </recommendedName>
</protein>
<reference evidence="4 5" key="1">
    <citation type="submission" date="2018-02" db="EMBL/GenBank/DDBJ databases">
        <title>Comparative genomes isolates from brazilian mangrove.</title>
        <authorList>
            <person name="Araujo J.E."/>
            <person name="Taketani R.G."/>
            <person name="Silva M.C.P."/>
            <person name="Loureco M.V."/>
            <person name="Andreote F.D."/>
        </authorList>
    </citation>
    <scope>NUCLEOTIDE SEQUENCE [LARGE SCALE GENOMIC DNA]</scope>
    <source>
        <strain evidence="4 5">Hex-1 MGV</strain>
    </source>
</reference>
<evidence type="ECO:0000313" key="5">
    <source>
        <dbReference type="Proteomes" id="UP000238322"/>
    </source>
</evidence>
<feature type="domain" description="Phosphodiester glycosidase" evidence="3">
    <location>
        <begin position="175"/>
        <end position="353"/>
    </location>
</feature>
<evidence type="ECO:0000256" key="1">
    <source>
        <dbReference type="SAM" id="MobiDB-lite"/>
    </source>
</evidence>
<proteinExistence type="predicted"/>
<feature type="compositionally biased region" description="Polar residues" evidence="1">
    <location>
        <begin position="17"/>
        <end position="27"/>
    </location>
</feature>
<sequence>MTSFPPDIYPPKRKLSARQSKCNSKLTLNVAKEYPLNKTPTDNDDHNRASPDPISQLSRLHANQKSSLTSRFWKVIRRSIGLAGLVVLALIIYFWVIQRTETPETAIFEGVTYTCERLPETDEGSGLVYIVRVDLTAPGIELYTTPTDPRLTGNADRQYKLKTANAALSENDLAIVINGTQFSSDSRSFTWSGKPWPIRLSGDHAKSNEIVVSDHEVNESLRNNFLAWFDDDLVPHLESEKRPTEEFLSSVKWGVGSQRILILQGEIQTGLSIEPDKRTAIGFDPDEKQLWLAVFENASINKVASYLHDLGATDAVTLDGGSSCAMTIGPEARNIRSGNITGDWIPVATHLGVRAKPLDTND</sequence>
<dbReference type="InterPro" id="IPR018711">
    <property type="entry name" value="NAGPA"/>
</dbReference>
<dbReference type="AlphaFoldDB" id="A0A2S8FCB3"/>
<keyword evidence="2" id="KW-1133">Transmembrane helix</keyword>
<comment type="caution">
    <text evidence="4">The sequence shown here is derived from an EMBL/GenBank/DDBJ whole genome shotgun (WGS) entry which is preliminary data.</text>
</comment>
<keyword evidence="2" id="KW-0812">Transmembrane</keyword>
<feature type="region of interest" description="Disordered" evidence="1">
    <location>
        <begin position="1"/>
        <end position="61"/>
    </location>
</feature>
<evidence type="ECO:0000313" key="4">
    <source>
        <dbReference type="EMBL" id="PQO29803.1"/>
    </source>
</evidence>
<gene>
    <name evidence="4" type="ORF">C5Y83_27560</name>
</gene>